<dbReference type="OrthoDB" id="9787225at2"/>
<keyword evidence="3" id="KW-0328">Glycosyltransferase</keyword>
<comment type="similarity">
    <text evidence="2">Belongs to the YkuD family.</text>
</comment>
<dbReference type="SUPFAM" id="SSF141523">
    <property type="entry name" value="L,D-transpeptidase catalytic domain-like"/>
    <property type="match status" value="1"/>
</dbReference>
<evidence type="ECO:0000259" key="10">
    <source>
        <dbReference type="PROSITE" id="PS52029"/>
    </source>
</evidence>
<evidence type="ECO:0000256" key="3">
    <source>
        <dbReference type="ARBA" id="ARBA00022676"/>
    </source>
</evidence>
<comment type="pathway">
    <text evidence="1 9">Cell wall biogenesis; peptidoglycan biosynthesis.</text>
</comment>
<reference evidence="11 12" key="1">
    <citation type="submission" date="2019-07" db="EMBL/GenBank/DDBJ databases">
        <title>Genomic Encyclopedia of Type Strains, Phase IV (KMG-IV): sequencing the most valuable type-strain genomes for metagenomic binning, comparative biology and taxonomic classification.</title>
        <authorList>
            <person name="Goeker M."/>
        </authorList>
    </citation>
    <scope>NUCLEOTIDE SEQUENCE [LARGE SCALE GENOMIC DNA]</scope>
    <source>
        <strain evidence="11 12">DSM 18961</strain>
    </source>
</reference>
<proteinExistence type="inferred from homology"/>
<dbReference type="Gene3D" id="2.40.440.10">
    <property type="entry name" value="L,D-transpeptidase catalytic domain-like"/>
    <property type="match status" value="1"/>
</dbReference>
<dbReference type="GO" id="GO:0071972">
    <property type="term" value="F:peptidoglycan L,D-transpeptidase activity"/>
    <property type="evidence" value="ECO:0007669"/>
    <property type="project" value="TreeGrafter"/>
</dbReference>
<evidence type="ECO:0000256" key="4">
    <source>
        <dbReference type="ARBA" id="ARBA00022679"/>
    </source>
</evidence>
<keyword evidence="12" id="KW-1185">Reference proteome</keyword>
<keyword evidence="7 9" id="KW-0573">Peptidoglycan synthesis</keyword>
<accession>A0A5S5DWL4</accession>
<dbReference type="GO" id="GO:0071555">
    <property type="term" value="P:cell wall organization"/>
    <property type="evidence" value="ECO:0007669"/>
    <property type="project" value="UniProtKB-UniRule"/>
</dbReference>
<evidence type="ECO:0000256" key="8">
    <source>
        <dbReference type="ARBA" id="ARBA00023316"/>
    </source>
</evidence>
<feature type="active site" description="Nucleophile" evidence="9">
    <location>
        <position position="263"/>
    </location>
</feature>
<evidence type="ECO:0000256" key="6">
    <source>
        <dbReference type="ARBA" id="ARBA00022960"/>
    </source>
</evidence>
<dbReference type="InterPro" id="IPR038063">
    <property type="entry name" value="Transpep_catalytic_dom"/>
</dbReference>
<dbReference type="InterPro" id="IPR050979">
    <property type="entry name" value="LD-transpeptidase"/>
</dbReference>
<feature type="active site" description="Proton donor/acceptor" evidence="9">
    <location>
        <position position="247"/>
    </location>
</feature>
<evidence type="ECO:0000256" key="2">
    <source>
        <dbReference type="ARBA" id="ARBA00005992"/>
    </source>
</evidence>
<evidence type="ECO:0000256" key="9">
    <source>
        <dbReference type="PROSITE-ProRule" id="PRU01373"/>
    </source>
</evidence>
<dbReference type="Pfam" id="PF03734">
    <property type="entry name" value="YkuD"/>
    <property type="match status" value="1"/>
</dbReference>
<dbReference type="PANTHER" id="PTHR30582:SF24">
    <property type="entry name" value="L,D-TRANSPEPTIDASE ERFK_SRFK-RELATED"/>
    <property type="match status" value="1"/>
</dbReference>
<dbReference type="GO" id="GO:0018104">
    <property type="term" value="P:peptidoglycan-protein cross-linking"/>
    <property type="evidence" value="ECO:0007669"/>
    <property type="project" value="TreeGrafter"/>
</dbReference>
<keyword evidence="4" id="KW-0808">Transferase</keyword>
<comment type="caution">
    <text evidence="11">The sequence shown here is derived from an EMBL/GenBank/DDBJ whole genome shotgun (WGS) entry which is preliminary data.</text>
</comment>
<dbReference type="AlphaFoldDB" id="A0A5S5DWL4"/>
<dbReference type="CDD" id="cd16913">
    <property type="entry name" value="YkuD_like"/>
    <property type="match status" value="1"/>
</dbReference>
<dbReference type="GO" id="GO:0005576">
    <property type="term" value="C:extracellular region"/>
    <property type="evidence" value="ECO:0007669"/>
    <property type="project" value="TreeGrafter"/>
</dbReference>
<evidence type="ECO:0000313" key="11">
    <source>
        <dbReference type="EMBL" id="TYQ00242.1"/>
    </source>
</evidence>
<name>A0A5S5DWL4_9FLAO</name>
<organism evidence="11 12">
    <name type="scientific">Tenacibaculum adriaticum</name>
    <dbReference type="NCBI Taxonomy" id="413713"/>
    <lineage>
        <taxon>Bacteria</taxon>
        <taxon>Pseudomonadati</taxon>
        <taxon>Bacteroidota</taxon>
        <taxon>Flavobacteriia</taxon>
        <taxon>Flavobacteriales</taxon>
        <taxon>Flavobacteriaceae</taxon>
        <taxon>Tenacibaculum</taxon>
    </lineage>
</organism>
<dbReference type="Proteomes" id="UP000323136">
    <property type="component" value="Unassembled WGS sequence"/>
</dbReference>
<keyword evidence="5" id="KW-0378">Hydrolase</keyword>
<dbReference type="GO" id="GO:0016757">
    <property type="term" value="F:glycosyltransferase activity"/>
    <property type="evidence" value="ECO:0007669"/>
    <property type="project" value="UniProtKB-KW"/>
</dbReference>
<gene>
    <name evidence="11" type="ORF">C7447_101852</name>
</gene>
<dbReference type="PANTHER" id="PTHR30582">
    <property type="entry name" value="L,D-TRANSPEPTIDASE"/>
    <property type="match status" value="1"/>
</dbReference>
<keyword evidence="8 9" id="KW-0961">Cell wall biogenesis/degradation</keyword>
<evidence type="ECO:0000256" key="7">
    <source>
        <dbReference type="ARBA" id="ARBA00022984"/>
    </source>
</evidence>
<dbReference type="UniPathway" id="UPA00219"/>
<dbReference type="EMBL" id="VNIA01000001">
    <property type="protein sequence ID" value="TYQ00242.1"/>
    <property type="molecule type" value="Genomic_DNA"/>
</dbReference>
<keyword evidence="6 9" id="KW-0133">Cell shape</keyword>
<dbReference type="InterPro" id="IPR005490">
    <property type="entry name" value="LD_TPept_cat_dom"/>
</dbReference>
<feature type="domain" description="L,D-TPase catalytic" evidence="10">
    <location>
        <begin position="143"/>
        <end position="287"/>
    </location>
</feature>
<evidence type="ECO:0000256" key="5">
    <source>
        <dbReference type="ARBA" id="ARBA00022801"/>
    </source>
</evidence>
<evidence type="ECO:0000256" key="1">
    <source>
        <dbReference type="ARBA" id="ARBA00004752"/>
    </source>
</evidence>
<protein>
    <submittedName>
        <fullName evidence="11">L,D-transpeptidase ErfK/SrfK</fullName>
    </submittedName>
</protein>
<dbReference type="GO" id="GO:0008360">
    <property type="term" value="P:regulation of cell shape"/>
    <property type="evidence" value="ECO:0007669"/>
    <property type="project" value="UniProtKB-UniRule"/>
</dbReference>
<dbReference type="PROSITE" id="PS52029">
    <property type="entry name" value="LD_TPASE"/>
    <property type="match status" value="1"/>
</dbReference>
<sequence length="310" mass="36135">MIKFSHLFLTVIFLIALIKFSSSKKYRIPVINTVLNDTSISNHESKEKLFVVKNITVRNYFQYLDSIVEKYDSLTSYKLTEHLLVRANSWIIDTLQNTDYYRMKARDSFVYNQKDMIVLPKGANLILPDSVLAKKIFDSFQKTVIDINIPEFKLRIFEDSLQLYEFPVRVGRNEEKYLEMSGRIQDLKTKIGTGKIVDYVRDPAYINPSDNHRYFVTKRDDNKVTKLPQIPFLETEINGIRHGQLIHPTTNPVTLGKAYSNGCIGTNEADAWVIYYHAPINTKVIIRYNLNVVNENSEKVILKDIYQYKK</sequence>
<evidence type="ECO:0000313" key="12">
    <source>
        <dbReference type="Proteomes" id="UP000323136"/>
    </source>
</evidence>